<evidence type="ECO:0000256" key="2">
    <source>
        <dbReference type="ARBA" id="ARBA00023098"/>
    </source>
</evidence>
<evidence type="ECO:0000313" key="6">
    <source>
        <dbReference type="Proteomes" id="UP000694541"/>
    </source>
</evidence>
<evidence type="ECO:0000313" key="5">
    <source>
        <dbReference type="Ensembl" id="ENSANIP00000004191.1"/>
    </source>
</evidence>
<dbReference type="GO" id="GO:0005654">
    <property type="term" value="C:nucleoplasm"/>
    <property type="evidence" value="ECO:0007669"/>
    <property type="project" value="TreeGrafter"/>
</dbReference>
<dbReference type="GO" id="GO:0047498">
    <property type="term" value="F:calcium-dependent phospholipase A2 activity"/>
    <property type="evidence" value="ECO:0007669"/>
    <property type="project" value="TreeGrafter"/>
</dbReference>
<dbReference type="InterPro" id="IPR002642">
    <property type="entry name" value="LysoPLipase_cat_dom"/>
</dbReference>
<dbReference type="SUPFAM" id="SSF52151">
    <property type="entry name" value="FabD/lysophospholipase-like"/>
    <property type="match status" value="1"/>
</dbReference>
<dbReference type="Gene3D" id="3.40.1090.10">
    <property type="entry name" value="Cytosolic phospholipase A2 catalytic domain"/>
    <property type="match status" value="1"/>
</dbReference>
<dbReference type="GO" id="GO:0005509">
    <property type="term" value="F:calcium ion binding"/>
    <property type="evidence" value="ECO:0007669"/>
    <property type="project" value="TreeGrafter"/>
</dbReference>
<dbReference type="Ensembl" id="ENSANIT00000004328.1">
    <property type="protein sequence ID" value="ENSANIP00000004191.1"/>
    <property type="gene ID" value="ENSANIG00000002816.1"/>
</dbReference>
<proteinExistence type="predicted"/>
<dbReference type="GO" id="GO:0005544">
    <property type="term" value="F:calcium-dependent phospholipid binding"/>
    <property type="evidence" value="ECO:0007669"/>
    <property type="project" value="TreeGrafter"/>
</dbReference>
<keyword evidence="6" id="KW-1185">Reference proteome</keyword>
<dbReference type="PROSITE" id="PS51210">
    <property type="entry name" value="PLA2C"/>
    <property type="match status" value="1"/>
</dbReference>
<dbReference type="GO" id="GO:0046475">
    <property type="term" value="P:glycerophospholipid catabolic process"/>
    <property type="evidence" value="ECO:0007669"/>
    <property type="project" value="TreeGrafter"/>
</dbReference>
<feature type="domain" description="PLA2c" evidence="4">
    <location>
        <begin position="6"/>
        <end position="404"/>
    </location>
</feature>
<dbReference type="InterPro" id="IPR016035">
    <property type="entry name" value="Acyl_Trfase/lysoPLipase"/>
</dbReference>
<dbReference type="Pfam" id="PF01735">
    <property type="entry name" value="PLA2_B"/>
    <property type="match status" value="1"/>
</dbReference>
<keyword evidence="3" id="KW-0442">Lipid degradation</keyword>
<keyword evidence="1 3" id="KW-0378">Hydrolase</keyword>
<evidence type="ECO:0000256" key="3">
    <source>
        <dbReference type="PROSITE-ProRule" id="PRU00555"/>
    </source>
</evidence>
<accession>A0A8B9M971</accession>
<organism evidence="5 6">
    <name type="scientific">Accipiter nisus</name>
    <name type="common">Eurasian sparrowhawk</name>
    <dbReference type="NCBI Taxonomy" id="211598"/>
    <lineage>
        <taxon>Eukaryota</taxon>
        <taxon>Metazoa</taxon>
        <taxon>Chordata</taxon>
        <taxon>Craniata</taxon>
        <taxon>Vertebrata</taxon>
        <taxon>Euteleostomi</taxon>
        <taxon>Archelosauria</taxon>
        <taxon>Archosauria</taxon>
        <taxon>Dinosauria</taxon>
        <taxon>Saurischia</taxon>
        <taxon>Theropoda</taxon>
        <taxon>Coelurosauria</taxon>
        <taxon>Aves</taxon>
        <taxon>Neognathae</taxon>
        <taxon>Neoaves</taxon>
        <taxon>Telluraves</taxon>
        <taxon>Accipitrimorphae</taxon>
        <taxon>Accipitriformes</taxon>
        <taxon>Accipitridae</taxon>
        <taxon>Accipitrinae</taxon>
        <taxon>Accipiter</taxon>
    </lineage>
</organism>
<reference evidence="5" key="2">
    <citation type="submission" date="2025-09" db="UniProtKB">
        <authorList>
            <consortium name="Ensembl"/>
        </authorList>
    </citation>
    <scope>IDENTIFICATION</scope>
</reference>
<name>A0A8B9M971_9AVES</name>
<dbReference type="SMART" id="SM00022">
    <property type="entry name" value="PLAc"/>
    <property type="match status" value="1"/>
</dbReference>
<evidence type="ECO:0000256" key="1">
    <source>
        <dbReference type="ARBA" id="ARBA00022801"/>
    </source>
</evidence>
<dbReference type="GO" id="GO:0005829">
    <property type="term" value="C:cytosol"/>
    <property type="evidence" value="ECO:0007669"/>
    <property type="project" value="TreeGrafter"/>
</dbReference>
<dbReference type="PANTHER" id="PTHR10728">
    <property type="entry name" value="CYTOSOLIC PHOSPHOLIPASE A2"/>
    <property type="match status" value="1"/>
</dbReference>
<reference evidence="5" key="1">
    <citation type="submission" date="2025-08" db="UniProtKB">
        <authorList>
            <consortium name="Ensembl"/>
        </authorList>
    </citation>
    <scope>IDENTIFICATION</scope>
</reference>
<sequence>MPFPFVCQDDNEVRLSDSLSEGEIKATQKRREKVLMCLKNLGIHCDQNNVPNIVVLGSGGGLRAMIALLGTLVELKKQNFLDAVMYLCGVSGSTWCMSLLYGDGKWSENLMYLEKELCKNLSNFSWHIRKAIKSLEESSKDEHYSLTDFWASCLVYQILQQFDENELADHREASETGINPYPIYAAVDKEKLNEEGGNFPGTWFEFTPHEVGYTALGAFVSTKHFGSEFENGKLKKRGKKKHICYMQGLWGSALGSIEEILKFIRDSLALFPQRRVYSNEDMFSHRLDKEKSASYQLCIEMCNTWAMKNKKERMESCAELAKEIEKEFGGKYCTLMLIIKMMLSPSQVEIPTCICSKKLPCRLPCICFSNMTGFCAFFPLDLPQCFLEKKVLQKECYHHTMKSS</sequence>
<keyword evidence="2 3" id="KW-0443">Lipid metabolism</keyword>
<dbReference type="PANTHER" id="PTHR10728:SF39">
    <property type="entry name" value="CYTOSOLIC PHOSPHOLIPASE A2 GAMMA"/>
    <property type="match status" value="1"/>
</dbReference>
<protein>
    <recommendedName>
        <fullName evidence="4">PLA2c domain-containing protein</fullName>
    </recommendedName>
</protein>
<dbReference type="AlphaFoldDB" id="A0A8B9M971"/>
<evidence type="ECO:0000259" key="4">
    <source>
        <dbReference type="PROSITE" id="PS51210"/>
    </source>
</evidence>
<dbReference type="GO" id="GO:0005635">
    <property type="term" value="C:nuclear envelope"/>
    <property type="evidence" value="ECO:0007669"/>
    <property type="project" value="TreeGrafter"/>
</dbReference>
<dbReference type="Proteomes" id="UP000694541">
    <property type="component" value="Unplaced"/>
</dbReference>